<dbReference type="SUPFAM" id="SSF52540">
    <property type="entry name" value="P-loop containing nucleoside triphosphate hydrolases"/>
    <property type="match status" value="1"/>
</dbReference>
<keyword evidence="3 6" id="KW-0067">ATP-binding</keyword>
<evidence type="ECO:0000256" key="1">
    <source>
        <dbReference type="ARBA" id="ARBA00022448"/>
    </source>
</evidence>
<dbReference type="GO" id="GO:0005524">
    <property type="term" value="F:ATP binding"/>
    <property type="evidence" value="ECO:0007669"/>
    <property type="project" value="UniProtKB-KW"/>
</dbReference>
<dbReference type="Proteomes" id="UP000199360">
    <property type="component" value="Unassembled WGS sequence"/>
</dbReference>
<dbReference type="Pfam" id="PF08352">
    <property type="entry name" value="oligo_HPY"/>
    <property type="match status" value="1"/>
</dbReference>
<evidence type="ECO:0000256" key="3">
    <source>
        <dbReference type="ARBA" id="ARBA00022840"/>
    </source>
</evidence>
<accession>A0A1C5H310</accession>
<evidence type="ECO:0000256" key="4">
    <source>
        <dbReference type="SAM" id="MobiDB-lite"/>
    </source>
</evidence>
<dbReference type="InterPro" id="IPR050319">
    <property type="entry name" value="ABC_transp_ATP-bind"/>
</dbReference>
<dbReference type="Pfam" id="PF00005">
    <property type="entry name" value="ABC_tran"/>
    <property type="match status" value="1"/>
</dbReference>
<dbReference type="EMBL" id="FMDM01000002">
    <property type="protein sequence ID" value="SCG40439.1"/>
    <property type="molecule type" value="Genomic_DNA"/>
</dbReference>
<dbReference type="PANTHER" id="PTHR43776">
    <property type="entry name" value="TRANSPORT ATP-BINDING PROTEIN"/>
    <property type="match status" value="1"/>
</dbReference>
<keyword evidence="1" id="KW-0813">Transport</keyword>
<evidence type="ECO:0000256" key="2">
    <source>
        <dbReference type="ARBA" id="ARBA00022741"/>
    </source>
</evidence>
<protein>
    <submittedName>
        <fullName evidence="6">Peptide/nickel transport system ATP-binding protein</fullName>
    </submittedName>
</protein>
<dbReference type="OrthoDB" id="3504674at2"/>
<dbReference type="InterPro" id="IPR013563">
    <property type="entry name" value="Oligopep_ABC_C"/>
</dbReference>
<dbReference type="InterPro" id="IPR003593">
    <property type="entry name" value="AAA+_ATPase"/>
</dbReference>
<evidence type="ECO:0000259" key="5">
    <source>
        <dbReference type="PROSITE" id="PS50893"/>
    </source>
</evidence>
<dbReference type="PANTHER" id="PTHR43776:SF8">
    <property type="entry name" value="ABC TRANSPORTER, ATP-BINDING PROTEIN"/>
    <property type="match status" value="1"/>
</dbReference>
<sequence>MTTTESAPAPADEVVLEAVGLTKHFPVRRRLRDLLSRTPTVVHAVDDVSIALRRGRVTALVGESGSGKSTVARLLAQLYPRTGGDIRLHGASIRVRGGRRFRAYVRRVQLILQDPFASLNPVHTVRYHLTRSLRIHGNAGTGPDGLEKALADLLTRVSLTPPERYLDAFPHELSGGQRQRIAIARALGADPEVLLADEPVSMLDVSIRLGVLNLLQDLKDRLNLAILYITHDIASARYFADDTIVMYAGRMVEGGDSETVTQRPAHPYTRLLTDSAPDPERITGAGGDADAATERGHGEPPSLIRPPAGCRFHPRCPHAMPRCTTELPPPIPVDDRPGHWAACWLFDPATVAAEKTGTAAATPTAGATAGQEAAR</sequence>
<dbReference type="GO" id="GO:0016887">
    <property type="term" value="F:ATP hydrolysis activity"/>
    <property type="evidence" value="ECO:0007669"/>
    <property type="project" value="InterPro"/>
</dbReference>
<feature type="region of interest" description="Disordered" evidence="4">
    <location>
        <begin position="257"/>
        <end position="308"/>
    </location>
</feature>
<dbReference type="Gene3D" id="3.40.50.300">
    <property type="entry name" value="P-loop containing nucleotide triphosphate hydrolases"/>
    <property type="match status" value="1"/>
</dbReference>
<dbReference type="GO" id="GO:0015833">
    <property type="term" value="P:peptide transport"/>
    <property type="evidence" value="ECO:0007669"/>
    <property type="project" value="InterPro"/>
</dbReference>
<proteinExistence type="predicted"/>
<reference evidence="7" key="1">
    <citation type="submission" date="2016-06" db="EMBL/GenBank/DDBJ databases">
        <authorList>
            <person name="Varghese N."/>
            <person name="Submissions Spin"/>
        </authorList>
    </citation>
    <scope>NUCLEOTIDE SEQUENCE [LARGE SCALE GENOMIC DNA]</scope>
    <source>
        <strain evidence="7">DSM 45647</strain>
    </source>
</reference>
<dbReference type="InterPro" id="IPR003439">
    <property type="entry name" value="ABC_transporter-like_ATP-bd"/>
</dbReference>
<dbReference type="InterPro" id="IPR027417">
    <property type="entry name" value="P-loop_NTPase"/>
</dbReference>
<organism evidence="6 7">
    <name type="scientific">Micromonospora humi</name>
    <dbReference type="NCBI Taxonomy" id="745366"/>
    <lineage>
        <taxon>Bacteria</taxon>
        <taxon>Bacillati</taxon>
        <taxon>Actinomycetota</taxon>
        <taxon>Actinomycetes</taxon>
        <taxon>Micromonosporales</taxon>
        <taxon>Micromonosporaceae</taxon>
        <taxon>Micromonospora</taxon>
    </lineage>
</organism>
<keyword evidence="7" id="KW-1185">Reference proteome</keyword>
<dbReference type="GO" id="GO:0055085">
    <property type="term" value="P:transmembrane transport"/>
    <property type="evidence" value="ECO:0007669"/>
    <property type="project" value="UniProtKB-ARBA"/>
</dbReference>
<dbReference type="RefSeq" id="WP_091057424.1">
    <property type="nucleotide sequence ID" value="NZ_FMDM01000002.1"/>
</dbReference>
<evidence type="ECO:0000313" key="6">
    <source>
        <dbReference type="EMBL" id="SCG40439.1"/>
    </source>
</evidence>
<gene>
    <name evidence="6" type="ORF">GA0070213_102226</name>
</gene>
<dbReference type="AlphaFoldDB" id="A0A1C5H310"/>
<keyword evidence="2" id="KW-0547">Nucleotide-binding</keyword>
<dbReference type="NCBIfam" id="TIGR01727">
    <property type="entry name" value="oligo_HPY"/>
    <property type="match status" value="1"/>
</dbReference>
<dbReference type="STRING" id="745366.GA0070213_102226"/>
<dbReference type="PROSITE" id="PS50893">
    <property type="entry name" value="ABC_TRANSPORTER_2"/>
    <property type="match status" value="1"/>
</dbReference>
<dbReference type="PROSITE" id="PS00211">
    <property type="entry name" value="ABC_TRANSPORTER_1"/>
    <property type="match status" value="1"/>
</dbReference>
<feature type="domain" description="ABC transporter" evidence="5">
    <location>
        <begin position="29"/>
        <end position="273"/>
    </location>
</feature>
<evidence type="ECO:0000313" key="7">
    <source>
        <dbReference type="Proteomes" id="UP000199360"/>
    </source>
</evidence>
<dbReference type="CDD" id="cd03257">
    <property type="entry name" value="ABC_NikE_OppD_transporters"/>
    <property type="match status" value="1"/>
</dbReference>
<dbReference type="InterPro" id="IPR017871">
    <property type="entry name" value="ABC_transporter-like_CS"/>
</dbReference>
<name>A0A1C5H310_9ACTN</name>
<dbReference type="SMART" id="SM00382">
    <property type="entry name" value="AAA"/>
    <property type="match status" value="1"/>
</dbReference>